<feature type="compositionally biased region" description="Polar residues" evidence="6">
    <location>
        <begin position="282"/>
        <end position="293"/>
    </location>
</feature>
<evidence type="ECO:0000259" key="8">
    <source>
        <dbReference type="PROSITE" id="PS51380"/>
    </source>
</evidence>
<dbReference type="PANTHER" id="PTHR10783:SF103">
    <property type="entry name" value="SOLUTE CARRIER FAMILY 53 MEMBER 1"/>
    <property type="match status" value="1"/>
</dbReference>
<feature type="region of interest" description="Disordered" evidence="6">
    <location>
        <begin position="100"/>
        <end position="170"/>
    </location>
</feature>
<feature type="transmembrane region" description="Helical" evidence="7">
    <location>
        <begin position="542"/>
        <end position="560"/>
    </location>
</feature>
<comment type="caution">
    <text evidence="10">The sequence shown here is derived from an EMBL/GenBank/DDBJ whole genome shotgun (WGS) entry which is preliminary data.</text>
</comment>
<evidence type="ECO:0000256" key="1">
    <source>
        <dbReference type="ARBA" id="ARBA00004141"/>
    </source>
</evidence>
<feature type="transmembrane region" description="Helical" evidence="7">
    <location>
        <begin position="690"/>
        <end position="710"/>
    </location>
</feature>
<evidence type="ECO:0000256" key="3">
    <source>
        <dbReference type="ARBA" id="ARBA00022692"/>
    </source>
</evidence>
<evidence type="ECO:0000259" key="9">
    <source>
        <dbReference type="PROSITE" id="PS51382"/>
    </source>
</evidence>
<evidence type="ECO:0000256" key="6">
    <source>
        <dbReference type="SAM" id="MobiDB-lite"/>
    </source>
</evidence>
<feature type="compositionally biased region" description="Polar residues" evidence="6">
    <location>
        <begin position="854"/>
        <end position="872"/>
    </location>
</feature>
<dbReference type="Pfam" id="PF03105">
    <property type="entry name" value="SPX"/>
    <property type="match status" value="1"/>
</dbReference>
<feature type="region of interest" description="Disordered" evidence="6">
    <location>
        <begin position="840"/>
        <end position="890"/>
    </location>
</feature>
<comment type="subcellular location">
    <subcellularLocation>
        <location evidence="1">Membrane</location>
        <topology evidence="1">Multi-pass membrane protein</topology>
    </subcellularLocation>
</comment>
<feature type="transmembrane region" description="Helical" evidence="7">
    <location>
        <begin position="421"/>
        <end position="447"/>
    </location>
</feature>
<dbReference type="PROSITE" id="PS51380">
    <property type="entry name" value="EXS"/>
    <property type="match status" value="1"/>
</dbReference>
<dbReference type="Proteomes" id="UP001150925">
    <property type="component" value="Unassembled WGS sequence"/>
</dbReference>
<evidence type="ECO:0000256" key="7">
    <source>
        <dbReference type="SAM" id="Phobius"/>
    </source>
</evidence>
<protein>
    <submittedName>
        <fullName evidence="10">Signal transduction protein</fullName>
    </submittedName>
</protein>
<evidence type="ECO:0000256" key="2">
    <source>
        <dbReference type="ARBA" id="ARBA00009665"/>
    </source>
</evidence>
<feature type="transmembrane region" description="Helical" evidence="7">
    <location>
        <begin position="509"/>
        <end position="536"/>
    </location>
</feature>
<keyword evidence="5 7" id="KW-0472">Membrane</keyword>
<dbReference type="AlphaFoldDB" id="A0A9W8E6V6"/>
<proteinExistence type="inferred from homology"/>
<feature type="domain" description="EXS" evidence="8">
    <location>
        <begin position="624"/>
        <end position="822"/>
    </location>
</feature>
<dbReference type="GO" id="GO:0006817">
    <property type="term" value="P:phosphate ion transport"/>
    <property type="evidence" value="ECO:0007669"/>
    <property type="project" value="TreeGrafter"/>
</dbReference>
<feature type="transmembrane region" description="Helical" evidence="7">
    <location>
        <begin position="731"/>
        <end position="751"/>
    </location>
</feature>
<name>A0A9W8E6V6_9FUNG</name>
<keyword evidence="4 7" id="KW-1133">Transmembrane helix</keyword>
<reference evidence="10" key="1">
    <citation type="submission" date="2022-07" db="EMBL/GenBank/DDBJ databases">
        <title>Phylogenomic reconstructions and comparative analyses of Kickxellomycotina fungi.</title>
        <authorList>
            <person name="Reynolds N.K."/>
            <person name="Stajich J.E."/>
            <person name="Barry K."/>
            <person name="Grigoriev I.V."/>
            <person name="Crous P."/>
            <person name="Smith M.E."/>
        </authorList>
    </citation>
    <scope>NUCLEOTIDE SEQUENCE</scope>
    <source>
        <strain evidence="10">RSA 1196</strain>
    </source>
</reference>
<feature type="transmembrane region" description="Helical" evidence="7">
    <location>
        <begin position="666"/>
        <end position="684"/>
    </location>
</feature>
<evidence type="ECO:0000313" key="11">
    <source>
        <dbReference type="Proteomes" id="UP001150925"/>
    </source>
</evidence>
<evidence type="ECO:0000313" key="10">
    <source>
        <dbReference type="EMBL" id="KAJ1963917.1"/>
    </source>
</evidence>
<feature type="compositionally biased region" description="Polar residues" evidence="6">
    <location>
        <begin position="132"/>
        <end position="143"/>
    </location>
</feature>
<feature type="domain" description="SPX" evidence="9">
    <location>
        <begin position="1"/>
        <end position="373"/>
    </location>
</feature>
<keyword evidence="11" id="KW-1185">Reference proteome</keyword>
<accession>A0A9W8E6V6</accession>
<dbReference type="InterPro" id="IPR004342">
    <property type="entry name" value="EXS_C"/>
</dbReference>
<keyword evidence="3 7" id="KW-0812">Transmembrane</keyword>
<organism evidence="10 11">
    <name type="scientific">Dispira parvispora</name>
    <dbReference type="NCBI Taxonomy" id="1520584"/>
    <lineage>
        <taxon>Eukaryota</taxon>
        <taxon>Fungi</taxon>
        <taxon>Fungi incertae sedis</taxon>
        <taxon>Zoopagomycota</taxon>
        <taxon>Kickxellomycotina</taxon>
        <taxon>Dimargaritomycetes</taxon>
        <taxon>Dimargaritales</taxon>
        <taxon>Dimargaritaceae</taxon>
        <taxon>Dispira</taxon>
    </lineage>
</organism>
<feature type="transmembrane region" description="Helical" evidence="7">
    <location>
        <begin position="467"/>
        <end position="488"/>
    </location>
</feature>
<sequence length="890" mass="103248">MRFAEYLTAEAVPEWQKKYVNYDALKKALDKIPRHNASILNLTGSASSMRLRNRKRGNDSNHSINSESDELPTLIPAGHCLPGVRGSHRRTSVRLSVNVLEQQERSRRSSMVSERLEHASRRQSTRSPRPSVNSQRRGSSVSRPATPAQGISRRSSVAPSVAGNSPGHLQIPEVEADHGITLEDGSWDELPLDPRTIREDMERLIPEERTFFKLLERELEKVGNFYNELEVRLQTRFTALQDQCAHYQSVRKNMRRRSSMFGEPSGASGNILTRLLPGNWGDQNAATPNSGHTHTTDRQRASYYNPRESMDPGQLLNSSYRSSKAKLKKALFELYHGTELAKNFRILNYTGFMQILSKYERVGQWQDGAEFYRFCVENHQFVQSRSLDNMLKDIENLYIEVFSGGDRSRGLRKLRVPDNRFTTYHSAALICGVFGGMLVPMLVYILWMIHVPEVWLSLPYMASMLKVYGGIFLMDLMVTLLGVNMYIWGRNRINYKFIYGFDPRNNLNWLQFMELPMFNIVMTCAFMCISISNPFYKSIANYAYPAALMVCKVVLLLFPLKIMHFHARMWFVNNVKRVLLTPLLPVKFKDFFLADQLNSLQFWFGSMYMMGCAYNHDWTNLSKNCKINYTWLYPALLGLPSYWRSLQCLRRAIFDGRVKRNMANSLKYFLVTLVYWLTTLYKIHPTPGNRALWIVFATISCIYSYSWDVFMDWGMIEFDKYHPRLRKERKYRWTWAYYFAIVTNFIMRFGWTASLTATYFKISDPNHYDLIYFISSLNDVLRRFQWNIFRMENEHVNNCGLFRATKDVPLPYELSYSTADSTTNTYISPEVDTLQDYTTAFDPNPAESSGRRQGPNTHSWAETVQTTVQGSPNVPAKRPTSVVINLPEEQ</sequence>
<dbReference type="OrthoDB" id="9970435at2759"/>
<dbReference type="InterPro" id="IPR004331">
    <property type="entry name" value="SPX_dom"/>
</dbReference>
<feature type="region of interest" description="Disordered" evidence="6">
    <location>
        <begin position="50"/>
        <end position="75"/>
    </location>
</feature>
<gene>
    <name evidence="10" type="primary">SYG1</name>
    <name evidence="10" type="ORF">IWQ62_003078</name>
</gene>
<dbReference type="GO" id="GO:0016036">
    <property type="term" value="P:cellular response to phosphate starvation"/>
    <property type="evidence" value="ECO:0007669"/>
    <property type="project" value="TreeGrafter"/>
</dbReference>
<dbReference type="GO" id="GO:0000822">
    <property type="term" value="F:inositol hexakisphosphate binding"/>
    <property type="evidence" value="ECO:0007669"/>
    <property type="project" value="TreeGrafter"/>
</dbReference>
<dbReference type="GO" id="GO:0005886">
    <property type="term" value="C:plasma membrane"/>
    <property type="evidence" value="ECO:0007669"/>
    <property type="project" value="TreeGrafter"/>
</dbReference>
<evidence type="ECO:0000256" key="5">
    <source>
        <dbReference type="ARBA" id="ARBA00023136"/>
    </source>
</evidence>
<evidence type="ECO:0000256" key="4">
    <source>
        <dbReference type="ARBA" id="ARBA00022989"/>
    </source>
</evidence>
<comment type="similarity">
    <text evidence="2">Belongs to the SYG1 (TC 2.A.94) family.</text>
</comment>
<dbReference type="PROSITE" id="PS51382">
    <property type="entry name" value="SPX"/>
    <property type="match status" value="1"/>
</dbReference>
<feature type="region of interest" description="Disordered" evidence="6">
    <location>
        <begin position="282"/>
        <end position="316"/>
    </location>
</feature>
<dbReference type="Pfam" id="PF03124">
    <property type="entry name" value="EXS"/>
    <property type="match status" value="1"/>
</dbReference>
<dbReference type="EMBL" id="JANBPY010000761">
    <property type="protein sequence ID" value="KAJ1963917.1"/>
    <property type="molecule type" value="Genomic_DNA"/>
</dbReference>
<dbReference type="GO" id="GO:0005794">
    <property type="term" value="C:Golgi apparatus"/>
    <property type="evidence" value="ECO:0007669"/>
    <property type="project" value="TreeGrafter"/>
</dbReference>
<dbReference type="PANTHER" id="PTHR10783">
    <property type="entry name" value="XENOTROPIC AND POLYTROPIC RETROVIRUS RECEPTOR 1-RELATED"/>
    <property type="match status" value="1"/>
</dbReference>